<sequence>MNFKIFNKKYFLIFLAAVVVIIISVVITQESSNSKNKSGGEYKEVSLTPTETLYPIDDVNDGVYTNSKYGYKFEYPKDKFEQTFSDERGASWIYKLETGANGNEQIINLTVLDQTNVNDWIKFYSTLYSLEPNKFLKNRFGKSVKLSSKEDGPYKTVTLYFESDENSEAEQNASFQAIWFKDDSPIIVLQLLTDLDQKQNLKNNKPIFDSVIKSFTLLQ</sequence>
<dbReference type="Proteomes" id="UP000176741">
    <property type="component" value="Unassembled WGS sequence"/>
</dbReference>
<gene>
    <name evidence="1" type="ORF">A2771_03435</name>
</gene>
<reference evidence="1 2" key="1">
    <citation type="journal article" date="2016" name="Nat. Commun.">
        <title>Thousands of microbial genomes shed light on interconnected biogeochemical processes in an aquifer system.</title>
        <authorList>
            <person name="Anantharaman K."/>
            <person name="Brown C.T."/>
            <person name="Hug L.A."/>
            <person name="Sharon I."/>
            <person name="Castelle C.J."/>
            <person name="Probst A.J."/>
            <person name="Thomas B.C."/>
            <person name="Singh A."/>
            <person name="Wilkins M.J."/>
            <person name="Karaoz U."/>
            <person name="Brodie E.L."/>
            <person name="Williams K.H."/>
            <person name="Hubbard S.S."/>
            <person name="Banfield J.F."/>
        </authorList>
    </citation>
    <scope>NUCLEOTIDE SEQUENCE [LARGE SCALE GENOMIC DNA]</scope>
</reference>
<evidence type="ECO:0000313" key="2">
    <source>
        <dbReference type="Proteomes" id="UP000176741"/>
    </source>
</evidence>
<proteinExistence type="predicted"/>
<organism evidence="1 2">
    <name type="scientific">Candidatus Woesebacteria bacterium RIFCSPHIGHO2_01_FULL_38_26b</name>
    <dbReference type="NCBI Taxonomy" id="1802491"/>
    <lineage>
        <taxon>Bacteria</taxon>
        <taxon>Candidatus Woeseibacteriota</taxon>
    </lineage>
</organism>
<accession>A0A1F7XYU3</accession>
<comment type="caution">
    <text evidence="1">The sequence shown here is derived from an EMBL/GenBank/DDBJ whole genome shotgun (WGS) entry which is preliminary data.</text>
</comment>
<name>A0A1F7XYU3_9BACT</name>
<protein>
    <submittedName>
        <fullName evidence="1">Uncharacterized protein</fullName>
    </submittedName>
</protein>
<dbReference type="AlphaFoldDB" id="A0A1F7XYU3"/>
<dbReference type="EMBL" id="MGGD01000041">
    <property type="protein sequence ID" value="OGM20203.1"/>
    <property type="molecule type" value="Genomic_DNA"/>
</dbReference>
<evidence type="ECO:0000313" key="1">
    <source>
        <dbReference type="EMBL" id="OGM20203.1"/>
    </source>
</evidence>